<feature type="compositionally biased region" description="Low complexity" evidence="1">
    <location>
        <begin position="118"/>
        <end position="139"/>
    </location>
</feature>
<evidence type="ECO:0000313" key="2">
    <source>
        <dbReference type="EMBL" id="GFN93249.1"/>
    </source>
</evidence>
<feature type="compositionally biased region" description="Basic and acidic residues" evidence="1">
    <location>
        <begin position="26"/>
        <end position="39"/>
    </location>
</feature>
<gene>
    <name evidence="2" type="ORF">PoB_001975500</name>
</gene>
<sequence>MSGAGQASQIPCEKVSDSNCLSNGEQGREPPKIHPNAKEDLNFGWFSLSRDEQKNGMSISFKLMCIDPGSRPASVRGRTQNGNRPESHDGKNQQQDSSSVTEHKQNGGLAPTAEAELPPSSRQGQYPQQQQCRKQPGSSKPEDIQRLVVSDDPDMAEFEQVDQEQQASCGQMQDMLRNQGDGTIGQRFPPEVDTVDWPLSRAAKEMIMRQAHPPAEPSLTFGDKQCRSRPGSQCCTSQVPPTPMPPLTWNGYKGNSRPTYASWREQWHRAHSQPSSHAHCPQEFREGNFRSTNSENFHDFSNYNYSRSNNIYQNNHNNNNNNYNNNRITLSNNINTDNNSECEDNISYGINGSDKYKGRRCSSFINIKQTVPSGEKLIGDFHGGSMYRAAETVNTAGNNINDYARCSAFETGIGQNRPIVFDATNNCNGMMTRNYLHLTWCKNVRKQADYVVTFIYPSVDGTRVDKSDVELRREDIYSMNSDSIQCGGSTHQKNSLVEKLMSRVQAFRDTAFSWSQKVLGKPSTHGNYWHFENDN</sequence>
<reference evidence="2 3" key="1">
    <citation type="journal article" date="2021" name="Elife">
        <title>Chloroplast acquisition without the gene transfer in kleptoplastic sea slugs, Plakobranchus ocellatus.</title>
        <authorList>
            <person name="Maeda T."/>
            <person name="Takahashi S."/>
            <person name="Yoshida T."/>
            <person name="Shimamura S."/>
            <person name="Takaki Y."/>
            <person name="Nagai Y."/>
            <person name="Toyoda A."/>
            <person name="Suzuki Y."/>
            <person name="Arimoto A."/>
            <person name="Ishii H."/>
            <person name="Satoh N."/>
            <person name="Nishiyama T."/>
            <person name="Hasebe M."/>
            <person name="Maruyama T."/>
            <person name="Minagawa J."/>
            <person name="Obokata J."/>
            <person name="Shigenobu S."/>
        </authorList>
    </citation>
    <scope>NUCLEOTIDE SEQUENCE [LARGE SCALE GENOMIC DNA]</scope>
</reference>
<dbReference type="Proteomes" id="UP000735302">
    <property type="component" value="Unassembled WGS sequence"/>
</dbReference>
<feature type="region of interest" description="Disordered" evidence="1">
    <location>
        <begin position="67"/>
        <end position="143"/>
    </location>
</feature>
<evidence type="ECO:0000313" key="3">
    <source>
        <dbReference type="Proteomes" id="UP000735302"/>
    </source>
</evidence>
<dbReference type="AlphaFoldDB" id="A0AAV3ZF87"/>
<name>A0AAV3ZF87_9GAST</name>
<protein>
    <submittedName>
        <fullName evidence="2">Uncharacterized protein</fullName>
    </submittedName>
</protein>
<evidence type="ECO:0000256" key="1">
    <source>
        <dbReference type="SAM" id="MobiDB-lite"/>
    </source>
</evidence>
<organism evidence="2 3">
    <name type="scientific">Plakobranchus ocellatus</name>
    <dbReference type="NCBI Taxonomy" id="259542"/>
    <lineage>
        <taxon>Eukaryota</taxon>
        <taxon>Metazoa</taxon>
        <taxon>Spiralia</taxon>
        <taxon>Lophotrochozoa</taxon>
        <taxon>Mollusca</taxon>
        <taxon>Gastropoda</taxon>
        <taxon>Heterobranchia</taxon>
        <taxon>Euthyneura</taxon>
        <taxon>Panpulmonata</taxon>
        <taxon>Sacoglossa</taxon>
        <taxon>Placobranchoidea</taxon>
        <taxon>Plakobranchidae</taxon>
        <taxon>Plakobranchus</taxon>
    </lineage>
</organism>
<keyword evidence="3" id="KW-1185">Reference proteome</keyword>
<comment type="caution">
    <text evidence="2">The sequence shown here is derived from an EMBL/GenBank/DDBJ whole genome shotgun (WGS) entry which is preliminary data.</text>
</comment>
<accession>A0AAV3ZF87</accession>
<dbReference type="EMBL" id="BLXT01002328">
    <property type="protein sequence ID" value="GFN93249.1"/>
    <property type="molecule type" value="Genomic_DNA"/>
</dbReference>
<proteinExistence type="predicted"/>
<feature type="region of interest" description="Disordered" evidence="1">
    <location>
        <begin position="1"/>
        <end position="39"/>
    </location>
</feature>
<feature type="region of interest" description="Disordered" evidence="1">
    <location>
        <begin position="232"/>
        <end position="251"/>
    </location>
</feature>